<comment type="caution">
    <text evidence="2">The sequence shown here is derived from an EMBL/GenBank/DDBJ whole genome shotgun (WGS) entry which is preliminary data.</text>
</comment>
<evidence type="ECO:0000313" key="2">
    <source>
        <dbReference type="EMBL" id="MBW8683840.1"/>
    </source>
</evidence>
<feature type="domain" description="Alginate export" evidence="1">
    <location>
        <begin position="61"/>
        <end position="445"/>
    </location>
</feature>
<name>A0ABS7G9N3_9BACT</name>
<organism evidence="2 3">
    <name type="scientific">Chitinophaga rhizophila</name>
    <dbReference type="NCBI Taxonomy" id="2866212"/>
    <lineage>
        <taxon>Bacteria</taxon>
        <taxon>Pseudomonadati</taxon>
        <taxon>Bacteroidota</taxon>
        <taxon>Chitinophagia</taxon>
        <taxon>Chitinophagales</taxon>
        <taxon>Chitinophagaceae</taxon>
        <taxon>Chitinophaga</taxon>
    </lineage>
</organism>
<proteinExistence type="predicted"/>
<evidence type="ECO:0000259" key="1">
    <source>
        <dbReference type="Pfam" id="PF13372"/>
    </source>
</evidence>
<sequence length="460" mass="53005">MNYRTTAVFILFLCIGVFPLSAQSFKLLRYNEDYYYLHKDSTNNWYNRIKYIPLSDRDHFYLSFGGEARYEYAMSVHEDWNRYGRAYNGILLQRYNLHADLHLGKSVRVFAQLSSALENFSKLRTPPINKDELAVQNLFIDVTLKTWPDKNRKLVARAGRQELDYGTGRLISVREGPNVRKYFNGGKVMYTAPKFGVDAFLMMDEEVKPYVFDNHITREANLWGTYAYIIVPAAGNLDLYYLGYRRDNAKFEEGIKEELRHTAAVRYWKYGGGFIYNLEAAYQFGSFGEGRISAWTTAIDIGYSFEHARFKPSINLRNDYISGDRKAGDGKLQTFNPLYPKGGYFGFNPRVGPANLIDLHPYGTLTFSDRFGIQADVVFNWRYSREDGIYRPSGSFDTGGSAIDGRYIGTAYLLSGDYVFSRFVKLSCGLQYFKTGPFINELVNPSTNSFFFNTQLSFKF</sequence>
<accession>A0ABS7G9N3</accession>
<evidence type="ECO:0000313" key="3">
    <source>
        <dbReference type="Proteomes" id="UP000812961"/>
    </source>
</evidence>
<reference evidence="2 3" key="1">
    <citation type="submission" date="2021-08" db="EMBL/GenBank/DDBJ databases">
        <title>The genome sequence of Chitinophaga sp. B61.</title>
        <authorList>
            <person name="Zhang X."/>
        </authorList>
    </citation>
    <scope>NUCLEOTIDE SEQUENCE [LARGE SCALE GENOMIC DNA]</scope>
    <source>
        <strain evidence="2 3">B61</strain>
    </source>
</reference>
<dbReference type="InterPro" id="IPR025388">
    <property type="entry name" value="Alginate_export_dom"/>
</dbReference>
<dbReference type="RefSeq" id="WP_220249049.1">
    <property type="nucleotide sequence ID" value="NZ_JAICCF010000001.1"/>
</dbReference>
<gene>
    <name evidence="2" type="ORF">K1Y79_05795</name>
</gene>
<keyword evidence="3" id="KW-1185">Reference proteome</keyword>
<protein>
    <submittedName>
        <fullName evidence="2">Alginate export family protein</fullName>
    </submittedName>
</protein>
<dbReference type="EMBL" id="JAICCF010000001">
    <property type="protein sequence ID" value="MBW8683840.1"/>
    <property type="molecule type" value="Genomic_DNA"/>
</dbReference>
<dbReference type="Pfam" id="PF13372">
    <property type="entry name" value="Alginate_exp"/>
    <property type="match status" value="1"/>
</dbReference>
<dbReference type="Proteomes" id="UP000812961">
    <property type="component" value="Unassembled WGS sequence"/>
</dbReference>